<accession>A0ABU1JD98</accession>
<dbReference type="SUPFAM" id="SSF55729">
    <property type="entry name" value="Acyl-CoA N-acyltransferases (Nat)"/>
    <property type="match status" value="2"/>
</dbReference>
<gene>
    <name evidence="2" type="ORF">JOE69_002640</name>
</gene>
<protein>
    <submittedName>
        <fullName evidence="2">GNAT superfamily N-acetyltransferase</fullName>
    </submittedName>
</protein>
<dbReference type="Proteomes" id="UP001185069">
    <property type="component" value="Unassembled WGS sequence"/>
</dbReference>
<feature type="domain" description="N-acetyltransferase" evidence="1">
    <location>
        <begin position="22"/>
        <end position="184"/>
    </location>
</feature>
<dbReference type="Gene3D" id="3.40.630.30">
    <property type="match status" value="1"/>
</dbReference>
<proteinExistence type="predicted"/>
<reference evidence="2 3" key="1">
    <citation type="submission" date="2023-07" db="EMBL/GenBank/DDBJ databases">
        <title>Sequencing the genomes of 1000 actinobacteria strains.</title>
        <authorList>
            <person name="Klenk H.-P."/>
        </authorList>
    </citation>
    <scope>NUCLEOTIDE SEQUENCE [LARGE SCALE GENOMIC DNA]</scope>
    <source>
        <strain evidence="2 3">DSM 14555</strain>
    </source>
</reference>
<comment type="caution">
    <text evidence="2">The sequence shown here is derived from an EMBL/GenBank/DDBJ whole genome shotgun (WGS) entry which is preliminary data.</text>
</comment>
<dbReference type="InterPro" id="IPR000182">
    <property type="entry name" value="GNAT_dom"/>
</dbReference>
<keyword evidence="3" id="KW-1185">Reference proteome</keyword>
<dbReference type="CDD" id="cd04301">
    <property type="entry name" value="NAT_SF"/>
    <property type="match status" value="1"/>
</dbReference>
<organism evidence="2 3">
    <name type="scientific">Arthrobacter russicus</name>
    <dbReference type="NCBI Taxonomy" id="172040"/>
    <lineage>
        <taxon>Bacteria</taxon>
        <taxon>Bacillati</taxon>
        <taxon>Actinomycetota</taxon>
        <taxon>Actinomycetes</taxon>
        <taxon>Micrococcales</taxon>
        <taxon>Micrococcaceae</taxon>
        <taxon>Arthrobacter</taxon>
    </lineage>
</organism>
<evidence type="ECO:0000313" key="2">
    <source>
        <dbReference type="EMBL" id="MDR6270402.1"/>
    </source>
</evidence>
<dbReference type="Pfam" id="PF00583">
    <property type="entry name" value="Acetyltransf_1"/>
    <property type="match status" value="1"/>
</dbReference>
<dbReference type="InterPro" id="IPR016181">
    <property type="entry name" value="Acyl_CoA_acyltransferase"/>
</dbReference>
<sequence>MSNDLVITALRLPATLDAPDAADFHSLSAAVDQIKRDIWHNDDRLATPLARLVSSRSDEYCERLIFLGQVAGETVGYCWAMRYLKDNPNSAYLFAAVLPQFRRRGYGRAMLEHVERLALHNGRTVFQSSTEHPADFDLQGTGVLVPKSGSGAVPLDSAAVQFARQAGYELELVERFSELPLPLPPEKLQAFVTAARAKSGDGYRLVFWKDRVPEEIVESFTTALTQMSIDIPTAGLDSEAEYWDVARLRKDEADRVAAGQGNYGCAAVDRASGEVAAYSYFGYHPEKPGVLSQEDTFVSGAHRGKRLGMLIKAANLQRMAELVPQAEKVITWNAAENEHMLAINVDLGFTPVGYDGEWQKISSETQNGSAQ</sequence>
<evidence type="ECO:0000313" key="3">
    <source>
        <dbReference type="Proteomes" id="UP001185069"/>
    </source>
</evidence>
<dbReference type="PROSITE" id="PS51186">
    <property type="entry name" value="GNAT"/>
    <property type="match status" value="1"/>
</dbReference>
<name>A0ABU1JD98_9MICC</name>
<evidence type="ECO:0000259" key="1">
    <source>
        <dbReference type="PROSITE" id="PS51186"/>
    </source>
</evidence>
<dbReference type="RefSeq" id="WP_309799464.1">
    <property type="nucleotide sequence ID" value="NZ_BAAAHY010000007.1"/>
</dbReference>
<dbReference type="EMBL" id="JAVDQF010000001">
    <property type="protein sequence ID" value="MDR6270402.1"/>
    <property type="molecule type" value="Genomic_DNA"/>
</dbReference>